<keyword evidence="2 4" id="KW-0012">Acyltransferase</keyword>
<dbReference type="EMBL" id="JBHPEI010000025">
    <property type="protein sequence ID" value="MFC1799723.1"/>
    <property type="molecule type" value="Genomic_DNA"/>
</dbReference>
<dbReference type="SUPFAM" id="SSF55729">
    <property type="entry name" value="Acyl-CoA N-acyltransferases (Nat)"/>
    <property type="match status" value="1"/>
</dbReference>
<sequence length="160" mass="17988">MSELEIVRLLPQHREWADDLIRERWGETRIVTRGQIHDISALPGFVALRAAEPVGLATFNVEGDRCEMVSLDSLSEGTGVGGALIEAVRDEARSRGCKRLWLITTNDNQKAVRFYRKRGFRLVAIHKNALDETRKLKPSLPETGIDGIPLTDEIELELTL</sequence>
<evidence type="ECO:0000313" key="5">
    <source>
        <dbReference type="Proteomes" id="UP001594288"/>
    </source>
</evidence>
<dbReference type="InterPro" id="IPR050832">
    <property type="entry name" value="Bact_Acetyltransf"/>
</dbReference>
<dbReference type="EC" id="2.3.-.-" evidence="4"/>
<dbReference type="GO" id="GO:0016746">
    <property type="term" value="F:acyltransferase activity"/>
    <property type="evidence" value="ECO:0007669"/>
    <property type="project" value="UniProtKB-KW"/>
</dbReference>
<accession>A0ABV6YNX0</accession>
<dbReference type="Proteomes" id="UP001594288">
    <property type="component" value="Unassembled WGS sequence"/>
</dbReference>
<evidence type="ECO:0000313" key="4">
    <source>
        <dbReference type="EMBL" id="MFC1799723.1"/>
    </source>
</evidence>
<organism evidence="4 5">
    <name type="scientific">Eiseniibacteriota bacterium</name>
    <dbReference type="NCBI Taxonomy" id="2212470"/>
    <lineage>
        <taxon>Bacteria</taxon>
        <taxon>Candidatus Eiseniibacteriota</taxon>
    </lineage>
</organism>
<dbReference type="PANTHER" id="PTHR43877">
    <property type="entry name" value="AMINOALKYLPHOSPHONATE N-ACETYLTRANSFERASE-RELATED-RELATED"/>
    <property type="match status" value="1"/>
</dbReference>
<dbReference type="InterPro" id="IPR000182">
    <property type="entry name" value="GNAT_dom"/>
</dbReference>
<dbReference type="InterPro" id="IPR016181">
    <property type="entry name" value="Acyl_CoA_acyltransferase"/>
</dbReference>
<dbReference type="CDD" id="cd04301">
    <property type="entry name" value="NAT_SF"/>
    <property type="match status" value="1"/>
</dbReference>
<gene>
    <name evidence="4" type="ORF">ACFL2Z_02285</name>
</gene>
<evidence type="ECO:0000259" key="3">
    <source>
        <dbReference type="PROSITE" id="PS51186"/>
    </source>
</evidence>
<keyword evidence="1 4" id="KW-0808">Transferase</keyword>
<feature type="domain" description="N-acetyltransferase" evidence="3">
    <location>
        <begin position="1"/>
        <end position="137"/>
    </location>
</feature>
<keyword evidence="5" id="KW-1185">Reference proteome</keyword>
<reference evidence="4 5" key="1">
    <citation type="submission" date="2024-09" db="EMBL/GenBank/DDBJ databases">
        <authorList>
            <person name="D'Angelo T."/>
        </authorList>
    </citation>
    <scope>NUCLEOTIDE SEQUENCE [LARGE SCALE GENOMIC DNA]</scope>
    <source>
        <strain evidence="4">SAG AM-311-F02</strain>
    </source>
</reference>
<dbReference type="Gene3D" id="3.40.630.30">
    <property type="match status" value="1"/>
</dbReference>
<proteinExistence type="predicted"/>
<dbReference type="Pfam" id="PF00583">
    <property type="entry name" value="Acetyltransf_1"/>
    <property type="match status" value="1"/>
</dbReference>
<name>A0ABV6YNX0_UNCEI</name>
<dbReference type="PROSITE" id="PS51186">
    <property type="entry name" value="GNAT"/>
    <property type="match status" value="1"/>
</dbReference>
<protein>
    <submittedName>
        <fullName evidence="4">GNAT family N-acetyltransferase</fullName>
        <ecNumber evidence="4">2.3.-.-</ecNumber>
    </submittedName>
</protein>
<comment type="caution">
    <text evidence="4">The sequence shown here is derived from an EMBL/GenBank/DDBJ whole genome shotgun (WGS) entry which is preliminary data.</text>
</comment>
<evidence type="ECO:0000256" key="1">
    <source>
        <dbReference type="ARBA" id="ARBA00022679"/>
    </source>
</evidence>
<evidence type="ECO:0000256" key="2">
    <source>
        <dbReference type="ARBA" id="ARBA00023315"/>
    </source>
</evidence>